<keyword evidence="4" id="KW-1185">Reference proteome</keyword>
<gene>
    <name evidence="3" type="ORF">MARPO_0077s0024</name>
</gene>
<feature type="coiled-coil region" evidence="1">
    <location>
        <begin position="206"/>
        <end position="240"/>
    </location>
</feature>
<dbReference type="Proteomes" id="UP000244005">
    <property type="component" value="Unassembled WGS sequence"/>
</dbReference>
<evidence type="ECO:0000256" key="2">
    <source>
        <dbReference type="SAM" id="MobiDB-lite"/>
    </source>
</evidence>
<accession>A0A2R6WLF4</accession>
<protein>
    <submittedName>
        <fullName evidence="3">Uncharacterized protein</fullName>
    </submittedName>
</protein>
<keyword evidence="1" id="KW-0175">Coiled coil</keyword>
<proteinExistence type="predicted"/>
<feature type="compositionally biased region" description="Low complexity" evidence="2">
    <location>
        <begin position="332"/>
        <end position="341"/>
    </location>
</feature>
<organism evidence="3 4">
    <name type="scientific">Marchantia polymorpha</name>
    <name type="common">Common liverwort</name>
    <name type="synonym">Marchantia aquatica</name>
    <dbReference type="NCBI Taxonomy" id="3197"/>
    <lineage>
        <taxon>Eukaryota</taxon>
        <taxon>Viridiplantae</taxon>
        <taxon>Streptophyta</taxon>
        <taxon>Embryophyta</taxon>
        <taxon>Marchantiophyta</taxon>
        <taxon>Marchantiopsida</taxon>
        <taxon>Marchantiidae</taxon>
        <taxon>Marchantiales</taxon>
        <taxon>Marchantiaceae</taxon>
        <taxon>Marchantia</taxon>
    </lineage>
</organism>
<dbReference type="PANTHER" id="PTHR47747:SF2">
    <property type="entry name" value="RIBONUCLEASE P PROTEIN SUBUNIT P38-LIKE PROTEIN"/>
    <property type="match status" value="1"/>
</dbReference>
<reference evidence="4" key="1">
    <citation type="journal article" date="2017" name="Cell">
        <title>Insights into land plant evolution garnered from the Marchantia polymorpha genome.</title>
        <authorList>
            <person name="Bowman J.L."/>
            <person name="Kohchi T."/>
            <person name="Yamato K.T."/>
            <person name="Jenkins J."/>
            <person name="Shu S."/>
            <person name="Ishizaki K."/>
            <person name="Yamaoka S."/>
            <person name="Nishihama R."/>
            <person name="Nakamura Y."/>
            <person name="Berger F."/>
            <person name="Adam C."/>
            <person name="Aki S.S."/>
            <person name="Althoff F."/>
            <person name="Araki T."/>
            <person name="Arteaga-Vazquez M.A."/>
            <person name="Balasubrmanian S."/>
            <person name="Barry K."/>
            <person name="Bauer D."/>
            <person name="Boehm C.R."/>
            <person name="Briginshaw L."/>
            <person name="Caballero-Perez J."/>
            <person name="Catarino B."/>
            <person name="Chen F."/>
            <person name="Chiyoda S."/>
            <person name="Chovatia M."/>
            <person name="Davies K.M."/>
            <person name="Delmans M."/>
            <person name="Demura T."/>
            <person name="Dierschke T."/>
            <person name="Dolan L."/>
            <person name="Dorantes-Acosta A.E."/>
            <person name="Eklund D.M."/>
            <person name="Florent S.N."/>
            <person name="Flores-Sandoval E."/>
            <person name="Fujiyama A."/>
            <person name="Fukuzawa H."/>
            <person name="Galik B."/>
            <person name="Grimanelli D."/>
            <person name="Grimwood J."/>
            <person name="Grossniklaus U."/>
            <person name="Hamada T."/>
            <person name="Haseloff J."/>
            <person name="Hetherington A.J."/>
            <person name="Higo A."/>
            <person name="Hirakawa Y."/>
            <person name="Hundley H.N."/>
            <person name="Ikeda Y."/>
            <person name="Inoue K."/>
            <person name="Inoue S.I."/>
            <person name="Ishida S."/>
            <person name="Jia Q."/>
            <person name="Kakita M."/>
            <person name="Kanazawa T."/>
            <person name="Kawai Y."/>
            <person name="Kawashima T."/>
            <person name="Kennedy M."/>
            <person name="Kinose K."/>
            <person name="Kinoshita T."/>
            <person name="Kohara Y."/>
            <person name="Koide E."/>
            <person name="Komatsu K."/>
            <person name="Kopischke S."/>
            <person name="Kubo M."/>
            <person name="Kyozuka J."/>
            <person name="Lagercrantz U."/>
            <person name="Lin S.S."/>
            <person name="Lindquist E."/>
            <person name="Lipzen A.M."/>
            <person name="Lu C.W."/>
            <person name="De Luna E."/>
            <person name="Martienssen R.A."/>
            <person name="Minamino N."/>
            <person name="Mizutani M."/>
            <person name="Mizutani M."/>
            <person name="Mochizuki N."/>
            <person name="Monte I."/>
            <person name="Mosher R."/>
            <person name="Nagasaki H."/>
            <person name="Nakagami H."/>
            <person name="Naramoto S."/>
            <person name="Nishitani K."/>
            <person name="Ohtani M."/>
            <person name="Okamoto T."/>
            <person name="Okumura M."/>
            <person name="Phillips J."/>
            <person name="Pollak B."/>
            <person name="Reinders A."/>
            <person name="Rovekamp M."/>
            <person name="Sano R."/>
            <person name="Sawa S."/>
            <person name="Schmid M.W."/>
            <person name="Shirakawa M."/>
            <person name="Solano R."/>
            <person name="Spunde A."/>
            <person name="Suetsugu N."/>
            <person name="Sugano S."/>
            <person name="Sugiyama A."/>
            <person name="Sun R."/>
            <person name="Suzuki Y."/>
            <person name="Takenaka M."/>
            <person name="Takezawa D."/>
            <person name="Tomogane H."/>
            <person name="Tsuzuki M."/>
            <person name="Ueda T."/>
            <person name="Umeda M."/>
            <person name="Ward J.M."/>
            <person name="Watanabe Y."/>
            <person name="Yazaki K."/>
            <person name="Yokoyama R."/>
            <person name="Yoshitake Y."/>
            <person name="Yotsui I."/>
            <person name="Zachgo S."/>
            <person name="Schmutz J."/>
        </authorList>
    </citation>
    <scope>NUCLEOTIDE SEQUENCE [LARGE SCALE GENOMIC DNA]</scope>
    <source>
        <strain evidence="4">Tak-1</strain>
    </source>
</reference>
<name>A0A2R6WLF4_MARPO</name>
<dbReference type="EMBL" id="KZ772749">
    <property type="protein sequence ID" value="PTQ34694.1"/>
    <property type="molecule type" value="Genomic_DNA"/>
</dbReference>
<feature type="region of interest" description="Disordered" evidence="2">
    <location>
        <begin position="330"/>
        <end position="349"/>
    </location>
</feature>
<dbReference type="OrthoDB" id="1735671at2759"/>
<dbReference type="AlphaFoldDB" id="A0A2R6WLF4"/>
<dbReference type="PANTHER" id="PTHR47747">
    <property type="entry name" value="RIBONUCLEASE P PROTEIN SUBUNIT P38-LIKE PROTEIN"/>
    <property type="match status" value="1"/>
</dbReference>
<evidence type="ECO:0000313" key="4">
    <source>
        <dbReference type="Proteomes" id="UP000244005"/>
    </source>
</evidence>
<evidence type="ECO:0000256" key="1">
    <source>
        <dbReference type="SAM" id="Coils"/>
    </source>
</evidence>
<evidence type="ECO:0000313" key="3">
    <source>
        <dbReference type="EMBL" id="PTQ34694.1"/>
    </source>
</evidence>
<sequence length="687" mass="75858">MTDILRRGGGGAGVGGVAMAVTESMQTDNNFGRSNIINNNSTNNNGEYWNDVNNQLSPVRKHLINTYLQVQDDEALPLLGEYFGVALSFMALGALVRASNSSKKRRKSISDEERLDLRACSRFQRMALESMLREAMERLRGLAQTAYQTEERVRDLVDAEVEMDKEKIVLLSRVEDAEKAVQELRGLRKAEGRANERVMSIVAAKEQDWLKEKRSLQKEIDRLKENLNTVCREVKFQSRRCRSPTCEHCKGIERVVRNVRGRVSLRELNYRESSAHVSSRREAAKVEQIAEVEEVEEERFLIKSMEQKKKRSEQAGHLQVQTKVEKHVEWTGTSSSVNPSGGSAGGAGQSMNKELIAKQQQDVESELANILKRVGQLKQRSHSGGATSSEQLNATREIKNVAASSVPTASAESRSITPEEAEDVKFFSEKVVSELLKEETVEVERAPSSLLSDVSGQNFELGDDLTTGLLSLEQEALLSVEEDPDLLELEKAFEFREEDLGSTVSCDNVTDASPGGAKRHDEQSLADACAADTTTEAGILFDEDSEIAEFESHLSSDVVVEERLEDFSYEVNTTKDLVSGEAEAVAISPRDIGSEEASMSTNAEVPEVLESDLAPGMGFIEEDTDALGDEDQDLVLTADDAVSESHERTSLTDGDGEVLGDAVVEQQEIVGESLGTPRRQKKHLQIQ</sequence>